<protein>
    <submittedName>
        <fullName evidence="1">Uncharacterized protein</fullName>
    </submittedName>
</protein>
<dbReference type="Proteomes" id="UP000762676">
    <property type="component" value="Unassembled WGS sequence"/>
</dbReference>
<comment type="caution">
    <text evidence="1">The sequence shown here is derived from an EMBL/GenBank/DDBJ whole genome shotgun (WGS) entry which is preliminary data.</text>
</comment>
<dbReference type="AlphaFoldDB" id="A0AAV4G3F8"/>
<sequence>MQPLCFDLQSDVYTKKQEIARGLCPEELWYLCLNRDVLDTRPSSPNVNKLAHKYHFDLSLPILGVPPLLLCPRIRSDYPNNHDGDDESDDYDD</sequence>
<keyword evidence="2" id="KW-1185">Reference proteome</keyword>
<accession>A0AAV4G3F8</accession>
<reference evidence="1 2" key="1">
    <citation type="journal article" date="2021" name="Elife">
        <title>Chloroplast acquisition without the gene transfer in kleptoplastic sea slugs, Plakobranchus ocellatus.</title>
        <authorList>
            <person name="Maeda T."/>
            <person name="Takahashi S."/>
            <person name="Yoshida T."/>
            <person name="Shimamura S."/>
            <person name="Takaki Y."/>
            <person name="Nagai Y."/>
            <person name="Toyoda A."/>
            <person name="Suzuki Y."/>
            <person name="Arimoto A."/>
            <person name="Ishii H."/>
            <person name="Satoh N."/>
            <person name="Nishiyama T."/>
            <person name="Hasebe M."/>
            <person name="Maruyama T."/>
            <person name="Minagawa J."/>
            <person name="Obokata J."/>
            <person name="Shigenobu S."/>
        </authorList>
    </citation>
    <scope>NUCLEOTIDE SEQUENCE [LARGE SCALE GENOMIC DNA]</scope>
</reference>
<proteinExistence type="predicted"/>
<evidence type="ECO:0000313" key="1">
    <source>
        <dbReference type="EMBL" id="GFR79070.1"/>
    </source>
</evidence>
<organism evidence="1 2">
    <name type="scientific">Elysia marginata</name>
    <dbReference type="NCBI Taxonomy" id="1093978"/>
    <lineage>
        <taxon>Eukaryota</taxon>
        <taxon>Metazoa</taxon>
        <taxon>Spiralia</taxon>
        <taxon>Lophotrochozoa</taxon>
        <taxon>Mollusca</taxon>
        <taxon>Gastropoda</taxon>
        <taxon>Heterobranchia</taxon>
        <taxon>Euthyneura</taxon>
        <taxon>Panpulmonata</taxon>
        <taxon>Sacoglossa</taxon>
        <taxon>Placobranchoidea</taxon>
        <taxon>Plakobranchidae</taxon>
        <taxon>Elysia</taxon>
    </lineage>
</organism>
<dbReference type="EMBL" id="BMAT01011789">
    <property type="protein sequence ID" value="GFR79070.1"/>
    <property type="molecule type" value="Genomic_DNA"/>
</dbReference>
<name>A0AAV4G3F8_9GAST</name>
<gene>
    <name evidence="1" type="ORF">ElyMa_005864900</name>
</gene>
<evidence type="ECO:0000313" key="2">
    <source>
        <dbReference type="Proteomes" id="UP000762676"/>
    </source>
</evidence>